<keyword evidence="3" id="KW-1185">Reference proteome</keyword>
<feature type="region of interest" description="Disordered" evidence="1">
    <location>
        <begin position="1"/>
        <end position="93"/>
    </location>
</feature>
<evidence type="ECO:0000256" key="1">
    <source>
        <dbReference type="SAM" id="MobiDB-lite"/>
    </source>
</evidence>
<organism evidence="2 3">
    <name type="scientific">Sterolibacterium denitrificans</name>
    <dbReference type="NCBI Taxonomy" id="157592"/>
    <lineage>
        <taxon>Bacteria</taxon>
        <taxon>Pseudomonadati</taxon>
        <taxon>Pseudomonadota</taxon>
        <taxon>Betaproteobacteria</taxon>
        <taxon>Nitrosomonadales</taxon>
        <taxon>Sterolibacteriaceae</taxon>
        <taxon>Sterolibacterium</taxon>
    </lineage>
</organism>
<dbReference type="EMBL" id="LT837803">
    <property type="protein sequence ID" value="SMB23333.1"/>
    <property type="molecule type" value="Genomic_DNA"/>
</dbReference>
<reference evidence="2" key="1">
    <citation type="submission" date="2017-03" db="EMBL/GenBank/DDBJ databases">
        <authorList>
            <consortium name="AG Boll"/>
        </authorList>
    </citation>
    <scope>NUCLEOTIDE SEQUENCE [LARGE SCALE GENOMIC DNA]</scope>
    <source>
        <strain evidence="2">Chol</strain>
    </source>
</reference>
<protein>
    <submittedName>
        <fullName evidence="2">Uncharacterized protein</fullName>
    </submittedName>
</protein>
<accession>A0A7Z7MUM0</accession>
<sequence length="230" mass="25795">MPPWPRRATAWPATTWKRSWSARPTRTSPRNTPATRMPRPACSIASRKVPAPPAVKSGRWARRCLPTLPSRTRTSRSSSSGFSTAPSKKPGVLRHSLQKPACGLVFAFTYVSRFIVRYRFPRISRVAVIPGYMDTRTRKHADTLTAPGAAAKIPHLPAYFPVFAHETDCPAPRAHLAPDGRAFRHSLPGGLRQARRPHAGLGRHRRWRDHHPHRPGFAIDRRQRPSGQGQ</sequence>
<feature type="compositionally biased region" description="Low complexity" evidence="1">
    <location>
        <begin position="1"/>
        <end position="18"/>
    </location>
</feature>
<feature type="compositionally biased region" description="Polar residues" evidence="1">
    <location>
        <begin position="22"/>
        <end position="34"/>
    </location>
</feature>
<feature type="region of interest" description="Disordered" evidence="1">
    <location>
        <begin position="175"/>
        <end position="230"/>
    </location>
</feature>
<evidence type="ECO:0000313" key="2">
    <source>
        <dbReference type="EMBL" id="SMB23333.1"/>
    </source>
</evidence>
<proteinExistence type="predicted"/>
<name>A0A7Z7MUM0_9PROT</name>
<dbReference type="Proteomes" id="UP000242886">
    <property type="component" value="Chromosome SDENCHOL"/>
</dbReference>
<feature type="compositionally biased region" description="Low complexity" evidence="1">
    <location>
        <begin position="66"/>
        <end position="87"/>
    </location>
</feature>
<evidence type="ECO:0000313" key="3">
    <source>
        <dbReference type="Proteomes" id="UP000242886"/>
    </source>
</evidence>
<dbReference type="AlphaFoldDB" id="A0A7Z7MUM0"/>
<feature type="compositionally biased region" description="Basic residues" evidence="1">
    <location>
        <begin position="193"/>
        <end position="214"/>
    </location>
</feature>
<gene>
    <name evidence="2" type="ORF">SDENCHOL_10820</name>
</gene>